<comment type="caution">
    <text evidence="2">The sequence shown here is derived from an EMBL/GenBank/DDBJ whole genome shotgun (WGS) entry which is preliminary data.</text>
</comment>
<organism evidence="2 3">
    <name type="scientific">Algivirga pacifica</name>
    <dbReference type="NCBI Taxonomy" id="1162670"/>
    <lineage>
        <taxon>Bacteria</taxon>
        <taxon>Pseudomonadati</taxon>
        <taxon>Bacteroidota</taxon>
        <taxon>Cytophagia</taxon>
        <taxon>Cytophagales</taxon>
        <taxon>Flammeovirgaceae</taxon>
        <taxon>Algivirga</taxon>
    </lineage>
</organism>
<keyword evidence="1" id="KW-0812">Transmembrane</keyword>
<proteinExistence type="predicted"/>
<evidence type="ECO:0000256" key="1">
    <source>
        <dbReference type="SAM" id="Phobius"/>
    </source>
</evidence>
<evidence type="ECO:0008006" key="4">
    <source>
        <dbReference type="Google" id="ProtNLM"/>
    </source>
</evidence>
<dbReference type="Proteomes" id="UP001500298">
    <property type="component" value="Unassembled WGS sequence"/>
</dbReference>
<gene>
    <name evidence="2" type="ORF">GCM10023331_14080</name>
</gene>
<dbReference type="EMBL" id="BAABJX010000022">
    <property type="protein sequence ID" value="GAA4829992.1"/>
    <property type="molecule type" value="Genomic_DNA"/>
</dbReference>
<evidence type="ECO:0000313" key="2">
    <source>
        <dbReference type="EMBL" id="GAA4829992.1"/>
    </source>
</evidence>
<accession>A0ABP9D6D9</accession>
<dbReference type="RefSeq" id="WP_345370430.1">
    <property type="nucleotide sequence ID" value="NZ_BAABJX010000022.1"/>
</dbReference>
<evidence type="ECO:0000313" key="3">
    <source>
        <dbReference type="Proteomes" id="UP001500298"/>
    </source>
</evidence>
<keyword evidence="1" id="KW-0472">Membrane</keyword>
<keyword evidence="3" id="KW-1185">Reference proteome</keyword>
<name>A0ABP9D6D9_9BACT</name>
<sequence>MIKRKRKLSINDESQGKSRWKQLLNDVTSRWRLPFKRSEREAWSLLLEKIETPPDPDISFVDKLKLEFSEILNREVWKNWSLLSLFGIVLLMGIVVGLSYWSQNSIQITGMSKQQTVVNVHDVTVKIAPETELEYRREHVKDEIIEVRLLGQALFETAKDEVTLYINTYYGPLLFTGKKLHVWADYNSFRLDCIEGELNGQQLSGTTLTTGQSVHLRANGILSEVYESNLTQVLGWEVGVPYYEDISLEVLGKYMQKETDWELQLPEKVKDLRFTGTLNYNHMPQSMVEALSELDLCFELVGKNTVEVQDCSLKK</sequence>
<keyword evidence="1" id="KW-1133">Transmembrane helix</keyword>
<protein>
    <recommendedName>
        <fullName evidence="4">FecR protein domain-containing protein</fullName>
    </recommendedName>
</protein>
<reference evidence="3" key="1">
    <citation type="journal article" date="2019" name="Int. J. Syst. Evol. Microbiol.">
        <title>The Global Catalogue of Microorganisms (GCM) 10K type strain sequencing project: providing services to taxonomists for standard genome sequencing and annotation.</title>
        <authorList>
            <consortium name="The Broad Institute Genomics Platform"/>
            <consortium name="The Broad Institute Genome Sequencing Center for Infectious Disease"/>
            <person name="Wu L."/>
            <person name="Ma J."/>
        </authorList>
    </citation>
    <scope>NUCLEOTIDE SEQUENCE [LARGE SCALE GENOMIC DNA]</scope>
    <source>
        <strain evidence="3">JCM 18326</strain>
    </source>
</reference>
<feature type="transmembrane region" description="Helical" evidence="1">
    <location>
        <begin position="80"/>
        <end position="101"/>
    </location>
</feature>